<evidence type="ECO:0000256" key="2">
    <source>
        <dbReference type="SAM" id="MobiDB-lite"/>
    </source>
</evidence>
<evidence type="ECO:0000313" key="4">
    <source>
        <dbReference type="EMBL" id="CBJ27129.1"/>
    </source>
</evidence>
<organism evidence="4 5">
    <name type="scientific">Ectocarpus siliculosus</name>
    <name type="common">Brown alga</name>
    <name type="synonym">Conferva siliculosa</name>
    <dbReference type="NCBI Taxonomy" id="2880"/>
    <lineage>
        <taxon>Eukaryota</taxon>
        <taxon>Sar</taxon>
        <taxon>Stramenopiles</taxon>
        <taxon>Ochrophyta</taxon>
        <taxon>PX clade</taxon>
        <taxon>Phaeophyceae</taxon>
        <taxon>Ectocarpales</taxon>
        <taxon>Ectocarpaceae</taxon>
        <taxon>Ectocarpus</taxon>
    </lineage>
</organism>
<dbReference type="InParanoid" id="D7G4B4"/>
<dbReference type="InterPro" id="IPR019956">
    <property type="entry name" value="Ubiquitin_dom"/>
</dbReference>
<dbReference type="PROSITE" id="PS00299">
    <property type="entry name" value="UBIQUITIN_1"/>
    <property type="match status" value="1"/>
</dbReference>
<dbReference type="AlphaFoldDB" id="D7G4B4"/>
<accession>D7G4B4</accession>
<dbReference type="SMART" id="SM00213">
    <property type="entry name" value="UBQ"/>
    <property type="match status" value="1"/>
</dbReference>
<dbReference type="EMBL" id="FN649740">
    <property type="protein sequence ID" value="CBJ27129.1"/>
    <property type="molecule type" value="Genomic_DNA"/>
</dbReference>
<evidence type="ECO:0000259" key="3">
    <source>
        <dbReference type="PROSITE" id="PS50053"/>
    </source>
</evidence>
<sequence>MANLRNIQAEIDAVNAEIKGLGSKEERLEAALEGNGSYLGTTDHGELRSFHERLTKEKEQLRMNGEQLREKQLVILRQQQTAAHSSQKLGAASGGSSQTSPRSTGRACVSSAADSVKEGGAGSSARSSSAADAGALASQAAVGEDTTDSVADEDENEISFSIKTLTGKQHTIRAFPSETVLDVKKKVQDTQGIPCEQQRIIYAGQQTSDDRTLRDCNIRNGSVAHLVLSLRKPVILLYPPAPVDITVAVELSPLWSFSSLYPKLQPRNLKQLAADYEAGSQANVAGGQQCKWNVHASPGGSLKDLSTGREYPYLFWEADSSDGRVTRSFGLDGSRSFCVAGEAAGVFLDVALERLGLNVRERCDMVTCWLPQLESSRFNVIYFVEVERYEQAARLTIVPTPDVTIRVFMAFRGAHAYDAELDTAKIEELRSPAREGFVAVEWGGMNLNGVSHD</sequence>
<dbReference type="PROSITE" id="PS50053">
    <property type="entry name" value="UBIQUITIN_2"/>
    <property type="match status" value="1"/>
</dbReference>
<evidence type="ECO:0000256" key="1">
    <source>
        <dbReference type="SAM" id="Coils"/>
    </source>
</evidence>
<dbReference type="eggNOG" id="KOG0003">
    <property type="taxonomic scope" value="Eukaryota"/>
</dbReference>
<dbReference type="STRING" id="2880.D7G4B4"/>
<dbReference type="PRINTS" id="PR00348">
    <property type="entry name" value="UBIQUITIN"/>
</dbReference>
<dbReference type="Gene3D" id="3.10.20.90">
    <property type="entry name" value="Phosphatidylinositol 3-kinase Catalytic Subunit, Chain A, domain 1"/>
    <property type="match status" value="1"/>
</dbReference>
<feature type="compositionally biased region" description="Polar residues" evidence="2">
    <location>
        <begin position="78"/>
        <end position="103"/>
    </location>
</feature>
<dbReference type="InterPro" id="IPR029071">
    <property type="entry name" value="Ubiquitin-like_domsf"/>
</dbReference>
<keyword evidence="5" id="KW-1185">Reference proteome</keyword>
<dbReference type="OrthoDB" id="428577at2759"/>
<feature type="region of interest" description="Disordered" evidence="2">
    <location>
        <begin position="78"/>
        <end position="130"/>
    </location>
</feature>
<proteinExistence type="predicted"/>
<reference evidence="4 5" key="1">
    <citation type="journal article" date="2010" name="Nature">
        <title>The Ectocarpus genome and the independent evolution of multicellularity in brown algae.</title>
        <authorList>
            <person name="Cock J.M."/>
            <person name="Sterck L."/>
            <person name="Rouze P."/>
            <person name="Scornet D."/>
            <person name="Allen A.E."/>
            <person name="Amoutzias G."/>
            <person name="Anthouard V."/>
            <person name="Artiguenave F."/>
            <person name="Aury J.M."/>
            <person name="Badger J.H."/>
            <person name="Beszteri B."/>
            <person name="Billiau K."/>
            <person name="Bonnet E."/>
            <person name="Bothwell J.H."/>
            <person name="Bowler C."/>
            <person name="Boyen C."/>
            <person name="Brownlee C."/>
            <person name="Carrano C.J."/>
            <person name="Charrier B."/>
            <person name="Cho G.Y."/>
            <person name="Coelho S.M."/>
            <person name="Collen J."/>
            <person name="Corre E."/>
            <person name="Da Silva C."/>
            <person name="Delage L."/>
            <person name="Delaroque N."/>
            <person name="Dittami S.M."/>
            <person name="Doulbeau S."/>
            <person name="Elias M."/>
            <person name="Farnham G."/>
            <person name="Gachon C.M."/>
            <person name="Gschloessl B."/>
            <person name="Heesch S."/>
            <person name="Jabbari K."/>
            <person name="Jubin C."/>
            <person name="Kawai H."/>
            <person name="Kimura K."/>
            <person name="Kloareg B."/>
            <person name="Kupper F.C."/>
            <person name="Lang D."/>
            <person name="Le Bail A."/>
            <person name="Leblanc C."/>
            <person name="Lerouge P."/>
            <person name="Lohr M."/>
            <person name="Lopez P.J."/>
            <person name="Martens C."/>
            <person name="Maumus F."/>
            <person name="Michel G."/>
            <person name="Miranda-Saavedra D."/>
            <person name="Morales J."/>
            <person name="Moreau H."/>
            <person name="Motomura T."/>
            <person name="Nagasato C."/>
            <person name="Napoli C.A."/>
            <person name="Nelson D.R."/>
            <person name="Nyvall-Collen P."/>
            <person name="Peters A.F."/>
            <person name="Pommier C."/>
            <person name="Potin P."/>
            <person name="Poulain J."/>
            <person name="Quesneville H."/>
            <person name="Read B."/>
            <person name="Rensing S.A."/>
            <person name="Ritter A."/>
            <person name="Rousvoal S."/>
            <person name="Samanta M."/>
            <person name="Samson G."/>
            <person name="Schroeder D.C."/>
            <person name="Segurens B."/>
            <person name="Strittmatter M."/>
            <person name="Tonon T."/>
            <person name="Tregear J.W."/>
            <person name="Valentin K."/>
            <person name="von Dassow P."/>
            <person name="Yamagishi T."/>
            <person name="Van de Peer Y."/>
            <person name="Wincker P."/>
        </authorList>
    </citation>
    <scope>NUCLEOTIDE SEQUENCE [LARGE SCALE GENOMIC DNA]</scope>
    <source>
        <strain evidence="5">Ec32 / CCAP1310/4</strain>
    </source>
</reference>
<dbReference type="InterPro" id="IPR000626">
    <property type="entry name" value="Ubiquitin-like_dom"/>
</dbReference>
<gene>
    <name evidence="4" type="ORF">Esi_0055_0100</name>
</gene>
<name>D7G4B4_ECTSI</name>
<evidence type="ECO:0000313" key="5">
    <source>
        <dbReference type="Proteomes" id="UP000002630"/>
    </source>
</evidence>
<feature type="domain" description="Ubiquitin-like" evidence="3">
    <location>
        <begin position="158"/>
        <end position="233"/>
    </location>
</feature>
<keyword evidence="1" id="KW-0175">Coiled coil</keyword>
<dbReference type="Proteomes" id="UP000002630">
    <property type="component" value="Linkage Group LG15"/>
</dbReference>
<dbReference type="EMBL" id="FN648763">
    <property type="protein sequence ID" value="CBJ27129.1"/>
    <property type="molecule type" value="Genomic_DNA"/>
</dbReference>
<dbReference type="InterPro" id="IPR050158">
    <property type="entry name" value="Ubiquitin_ubiquitin-like"/>
</dbReference>
<dbReference type="PANTHER" id="PTHR10666">
    <property type="entry name" value="UBIQUITIN"/>
    <property type="match status" value="1"/>
</dbReference>
<feature type="coiled-coil region" evidence="1">
    <location>
        <begin position="4"/>
        <end position="71"/>
    </location>
</feature>
<dbReference type="InterPro" id="IPR019954">
    <property type="entry name" value="Ubiquitin_CS"/>
</dbReference>
<protein>
    <recommendedName>
        <fullName evidence="3">Ubiquitin-like domain-containing protein</fullName>
    </recommendedName>
</protein>
<dbReference type="Pfam" id="PF00240">
    <property type="entry name" value="ubiquitin"/>
    <property type="match status" value="1"/>
</dbReference>
<dbReference type="SUPFAM" id="SSF54236">
    <property type="entry name" value="Ubiquitin-like"/>
    <property type="match status" value="1"/>
</dbReference>